<evidence type="ECO:0000313" key="11">
    <source>
        <dbReference type="Proteomes" id="UP000681594"/>
    </source>
</evidence>
<proteinExistence type="inferred from homology"/>
<feature type="transmembrane region" description="Helical" evidence="8">
    <location>
        <begin position="43"/>
        <end position="63"/>
    </location>
</feature>
<dbReference type="InterPro" id="IPR004812">
    <property type="entry name" value="Efflux_drug-R_Bcr/CmlA"/>
</dbReference>
<feature type="transmembrane region" description="Helical" evidence="8">
    <location>
        <begin position="104"/>
        <end position="121"/>
    </location>
</feature>
<evidence type="ECO:0000256" key="8">
    <source>
        <dbReference type="RuleBase" id="RU365088"/>
    </source>
</evidence>
<dbReference type="CDD" id="cd17320">
    <property type="entry name" value="MFS_MdfA_MDR_like"/>
    <property type="match status" value="1"/>
</dbReference>
<evidence type="ECO:0000256" key="6">
    <source>
        <dbReference type="ARBA" id="ARBA00022989"/>
    </source>
</evidence>
<gene>
    <name evidence="10" type="ORF">J8J14_17950</name>
</gene>
<feature type="transmembrane region" description="Helical" evidence="8">
    <location>
        <begin position="9"/>
        <end position="31"/>
    </location>
</feature>
<dbReference type="EMBL" id="JAGIZB010000019">
    <property type="protein sequence ID" value="MBP0446662.1"/>
    <property type="molecule type" value="Genomic_DNA"/>
</dbReference>
<evidence type="ECO:0000259" key="9">
    <source>
        <dbReference type="PROSITE" id="PS50850"/>
    </source>
</evidence>
<protein>
    <recommendedName>
        <fullName evidence="8">Bcr/CflA family efflux transporter</fullName>
    </recommendedName>
</protein>
<name>A0ABS4AHZ5_9PROT</name>
<evidence type="ECO:0000256" key="3">
    <source>
        <dbReference type="ARBA" id="ARBA00022448"/>
    </source>
</evidence>
<keyword evidence="7 8" id="KW-0472">Membrane</keyword>
<feature type="transmembrane region" description="Helical" evidence="8">
    <location>
        <begin position="278"/>
        <end position="299"/>
    </location>
</feature>
<evidence type="ECO:0000256" key="7">
    <source>
        <dbReference type="ARBA" id="ARBA00023136"/>
    </source>
</evidence>
<feature type="transmembrane region" description="Helical" evidence="8">
    <location>
        <begin position="341"/>
        <end position="361"/>
    </location>
</feature>
<reference evidence="10 11" key="1">
    <citation type="submission" date="2021-03" db="EMBL/GenBank/DDBJ databases">
        <authorList>
            <person name="So Y."/>
        </authorList>
    </citation>
    <scope>NUCLEOTIDE SEQUENCE [LARGE SCALE GENOMIC DNA]</scope>
    <source>
        <strain evidence="10 11">SSH11</strain>
    </source>
</reference>
<feature type="transmembrane region" description="Helical" evidence="8">
    <location>
        <begin position="305"/>
        <end position="329"/>
    </location>
</feature>
<dbReference type="PROSITE" id="PS50850">
    <property type="entry name" value="MFS"/>
    <property type="match status" value="1"/>
</dbReference>
<keyword evidence="3 8" id="KW-0813">Transport</keyword>
<dbReference type="RefSeq" id="WP_209380926.1">
    <property type="nucleotide sequence ID" value="NZ_JAGIZB010000019.1"/>
</dbReference>
<dbReference type="InterPro" id="IPR036259">
    <property type="entry name" value="MFS_trans_sf"/>
</dbReference>
<accession>A0ABS4AHZ5</accession>
<evidence type="ECO:0000256" key="2">
    <source>
        <dbReference type="ARBA" id="ARBA00006236"/>
    </source>
</evidence>
<dbReference type="Gene3D" id="1.20.1720.10">
    <property type="entry name" value="Multidrug resistance protein D"/>
    <property type="match status" value="1"/>
</dbReference>
<feature type="domain" description="Major facilitator superfamily (MFS) profile" evidence="9">
    <location>
        <begin position="9"/>
        <end position="391"/>
    </location>
</feature>
<comment type="similarity">
    <text evidence="2 8">Belongs to the major facilitator superfamily. Bcr/CmlA family.</text>
</comment>
<dbReference type="InterPro" id="IPR020846">
    <property type="entry name" value="MFS_dom"/>
</dbReference>
<organism evidence="10 11">
    <name type="scientific">Pararoseomonas baculiformis</name>
    <dbReference type="NCBI Taxonomy" id="2820812"/>
    <lineage>
        <taxon>Bacteria</taxon>
        <taxon>Pseudomonadati</taxon>
        <taxon>Pseudomonadota</taxon>
        <taxon>Alphaproteobacteria</taxon>
        <taxon>Acetobacterales</taxon>
        <taxon>Acetobacteraceae</taxon>
        <taxon>Pararoseomonas</taxon>
    </lineage>
</organism>
<feature type="transmembrane region" description="Helical" evidence="8">
    <location>
        <begin position="133"/>
        <end position="155"/>
    </location>
</feature>
<feature type="transmembrane region" description="Helical" evidence="8">
    <location>
        <begin position="161"/>
        <end position="181"/>
    </location>
</feature>
<comment type="subcellular location">
    <subcellularLocation>
        <location evidence="8">Cell inner membrane</location>
        <topology evidence="8">Multi-pass membrane protein</topology>
    </subcellularLocation>
    <subcellularLocation>
        <location evidence="1">Cell membrane</location>
        <topology evidence="1">Multi-pass membrane protein</topology>
    </subcellularLocation>
</comment>
<feature type="transmembrane region" description="Helical" evidence="8">
    <location>
        <begin position="75"/>
        <end position="98"/>
    </location>
</feature>
<feature type="transmembrane region" description="Helical" evidence="8">
    <location>
        <begin position="367"/>
        <end position="387"/>
    </location>
</feature>
<dbReference type="InterPro" id="IPR011701">
    <property type="entry name" value="MFS"/>
</dbReference>
<evidence type="ECO:0000256" key="5">
    <source>
        <dbReference type="ARBA" id="ARBA00022692"/>
    </source>
</evidence>
<dbReference type="PANTHER" id="PTHR43124">
    <property type="entry name" value="PURINE EFFLUX PUMP PBUE"/>
    <property type="match status" value="1"/>
</dbReference>
<feature type="transmembrane region" description="Helical" evidence="8">
    <location>
        <begin position="247"/>
        <end position="266"/>
    </location>
</feature>
<dbReference type="Pfam" id="PF07690">
    <property type="entry name" value="MFS_1"/>
    <property type="match status" value="1"/>
</dbReference>
<keyword evidence="4" id="KW-1003">Cell membrane</keyword>
<dbReference type="InterPro" id="IPR050189">
    <property type="entry name" value="MFS_Efflux_Transporters"/>
</dbReference>
<keyword evidence="8" id="KW-0997">Cell inner membrane</keyword>
<sequence length="391" mass="40812">MTPPGPRPALWLLVVMTGLGPFTMQILIPALPRIAADLAVPYGAAQLTLTLFLVGVALGQLIYGPLSDRFGRRPVLLWALSLYLVASALSAFAPSMAWLGLGRVAQAMGACSGMVLGRAIIRDVWPREQAASRIGYVVMAMTLAPMIAPMAGALIEEHSGWRTAMLACLLFGAPLFLAVWLRLPETLREPQPLPGLRGMGRAYMSLLSLPAFRWIAAVGAASTGVFFGFMAGAPKVAATMGYSPRDYATAFIAVSVFFACGSWLAGRYSSRLGLARMLSAGLWVIVAGAAIMLAVQLFLPHTLMGFFLPMALVALGNGISLPNAVAAAISVRPERAGTASGLLGAMQMGFGALMTIVNGALESGAGIATALVMAGCGIGSTIALRGARRYL</sequence>
<keyword evidence="6 8" id="KW-1133">Transmembrane helix</keyword>
<dbReference type="NCBIfam" id="TIGR00710">
    <property type="entry name" value="efflux_Bcr_CflA"/>
    <property type="match status" value="1"/>
</dbReference>
<dbReference type="Proteomes" id="UP000681594">
    <property type="component" value="Unassembled WGS sequence"/>
</dbReference>
<keyword evidence="5 8" id="KW-0812">Transmembrane</keyword>
<dbReference type="SUPFAM" id="SSF103473">
    <property type="entry name" value="MFS general substrate transporter"/>
    <property type="match status" value="1"/>
</dbReference>
<evidence type="ECO:0000256" key="1">
    <source>
        <dbReference type="ARBA" id="ARBA00004651"/>
    </source>
</evidence>
<comment type="caution">
    <text evidence="10">The sequence shown here is derived from an EMBL/GenBank/DDBJ whole genome shotgun (WGS) entry which is preliminary data.</text>
</comment>
<keyword evidence="11" id="KW-1185">Reference proteome</keyword>
<evidence type="ECO:0000313" key="10">
    <source>
        <dbReference type="EMBL" id="MBP0446662.1"/>
    </source>
</evidence>
<evidence type="ECO:0000256" key="4">
    <source>
        <dbReference type="ARBA" id="ARBA00022475"/>
    </source>
</evidence>
<feature type="transmembrane region" description="Helical" evidence="8">
    <location>
        <begin position="202"/>
        <end position="227"/>
    </location>
</feature>
<dbReference type="PANTHER" id="PTHR43124:SF3">
    <property type="entry name" value="CHLORAMPHENICOL EFFLUX PUMP RV0191"/>
    <property type="match status" value="1"/>
</dbReference>